<feature type="compositionally biased region" description="Acidic residues" evidence="1">
    <location>
        <begin position="85"/>
        <end position="96"/>
    </location>
</feature>
<dbReference type="Gramene" id="KFK26847">
    <property type="protein sequence ID" value="KFK26847"/>
    <property type="gene ID" value="AALP_AA8G301100"/>
</dbReference>
<feature type="region of interest" description="Disordered" evidence="1">
    <location>
        <begin position="70"/>
        <end position="98"/>
    </location>
</feature>
<dbReference type="EMBL" id="CM002876">
    <property type="protein sequence ID" value="KFK26847.1"/>
    <property type="molecule type" value="Genomic_DNA"/>
</dbReference>
<proteinExistence type="predicted"/>
<keyword evidence="3" id="KW-1185">Reference proteome</keyword>
<evidence type="ECO:0000313" key="3">
    <source>
        <dbReference type="Proteomes" id="UP000029120"/>
    </source>
</evidence>
<sequence length="176" mass="20535">MESDTTALDSDTTAIVRLNEEDTMVIVTVNGEKENNEENNEYNEEAQKRDDKRYYEEAEEREEFRIEQLLEANEDEAPIRHDVVSDSDSDEEEDDEVRERAQEIARTYISRGDGSLYKKQKFINGVAFKETVVDYVVRTGRNLWQYRYDKLKLGFKCAGGGEKDTTRKHSICDAWL</sequence>
<dbReference type="OrthoDB" id="1094964at2759"/>
<feature type="compositionally biased region" description="Basic and acidic residues" evidence="1">
    <location>
        <begin position="45"/>
        <end position="57"/>
    </location>
</feature>
<reference evidence="3" key="1">
    <citation type="journal article" date="2015" name="Nat. Plants">
        <title>Genome expansion of Arabis alpina linked with retrotransposition and reduced symmetric DNA methylation.</title>
        <authorList>
            <person name="Willing E.M."/>
            <person name="Rawat V."/>
            <person name="Mandakova T."/>
            <person name="Maumus F."/>
            <person name="James G.V."/>
            <person name="Nordstroem K.J."/>
            <person name="Becker C."/>
            <person name="Warthmann N."/>
            <person name="Chica C."/>
            <person name="Szarzynska B."/>
            <person name="Zytnicki M."/>
            <person name="Albani M.C."/>
            <person name="Kiefer C."/>
            <person name="Bergonzi S."/>
            <person name="Castaings L."/>
            <person name="Mateos J.L."/>
            <person name="Berns M.C."/>
            <person name="Bujdoso N."/>
            <person name="Piofczyk T."/>
            <person name="de Lorenzo L."/>
            <person name="Barrero-Sicilia C."/>
            <person name="Mateos I."/>
            <person name="Piednoel M."/>
            <person name="Hagmann J."/>
            <person name="Chen-Min-Tao R."/>
            <person name="Iglesias-Fernandez R."/>
            <person name="Schuster S.C."/>
            <person name="Alonso-Blanco C."/>
            <person name="Roudier F."/>
            <person name="Carbonero P."/>
            <person name="Paz-Ares J."/>
            <person name="Davis S.J."/>
            <person name="Pecinka A."/>
            <person name="Quesneville H."/>
            <person name="Colot V."/>
            <person name="Lysak M.A."/>
            <person name="Weigel D."/>
            <person name="Coupland G."/>
            <person name="Schneeberger K."/>
        </authorList>
    </citation>
    <scope>NUCLEOTIDE SEQUENCE [LARGE SCALE GENOMIC DNA]</scope>
    <source>
        <strain evidence="3">cv. Pajares</strain>
    </source>
</reference>
<name>A0A087GAE5_ARAAL</name>
<evidence type="ECO:0008006" key="4">
    <source>
        <dbReference type="Google" id="ProtNLM"/>
    </source>
</evidence>
<dbReference type="AlphaFoldDB" id="A0A087GAE5"/>
<dbReference type="OMA" id="HSICDAW"/>
<dbReference type="Proteomes" id="UP000029120">
    <property type="component" value="Chromosome 8"/>
</dbReference>
<accession>A0A087GAE5</accession>
<protein>
    <recommendedName>
        <fullName evidence="4">Transposase MuDR plant domain-containing protein</fullName>
    </recommendedName>
</protein>
<evidence type="ECO:0000313" key="2">
    <source>
        <dbReference type="EMBL" id="KFK26847.1"/>
    </source>
</evidence>
<feature type="region of interest" description="Disordered" evidence="1">
    <location>
        <begin position="29"/>
        <end position="57"/>
    </location>
</feature>
<organism evidence="2 3">
    <name type="scientific">Arabis alpina</name>
    <name type="common">Alpine rock-cress</name>
    <dbReference type="NCBI Taxonomy" id="50452"/>
    <lineage>
        <taxon>Eukaryota</taxon>
        <taxon>Viridiplantae</taxon>
        <taxon>Streptophyta</taxon>
        <taxon>Embryophyta</taxon>
        <taxon>Tracheophyta</taxon>
        <taxon>Spermatophyta</taxon>
        <taxon>Magnoliopsida</taxon>
        <taxon>eudicotyledons</taxon>
        <taxon>Gunneridae</taxon>
        <taxon>Pentapetalae</taxon>
        <taxon>rosids</taxon>
        <taxon>malvids</taxon>
        <taxon>Brassicales</taxon>
        <taxon>Brassicaceae</taxon>
        <taxon>Arabideae</taxon>
        <taxon>Arabis</taxon>
    </lineage>
</organism>
<evidence type="ECO:0000256" key="1">
    <source>
        <dbReference type="SAM" id="MobiDB-lite"/>
    </source>
</evidence>
<gene>
    <name evidence="2" type="ordered locus">AALP_Aa8g301100</name>
</gene>